<dbReference type="GO" id="GO:0006508">
    <property type="term" value="P:proteolysis"/>
    <property type="evidence" value="ECO:0007669"/>
    <property type="project" value="UniProtKB-KW"/>
</dbReference>
<sequence length="531" mass="59643">MGQTDAFSTAIFLKMLSFFFLPKAMKLKQFILPLFLILLTFQNVFAQLTSNEIKEESLKELRTSLKTFREYLSIPNNGKVDEDIQANLEWCKDALESRGFKTKELMSGFVPHLFAKGTIDPKKKTILVYMQIDGQPVDSSSWNQESPYIPALKMKEGEEWEEINWNFLEGPIDPEWKIFARSASDSKGPSMAFFTALDILKKTGNQPSVNLKFILDFQEEMSSPELADVVAQNKELFEADGILIMDGTRHISNLPNLTFGARGIATATIRVFGASKDLHSGQYGNFAPNPVFSLSKLLAAMKDEEGRVLIPDFYAGIQFSEEEINSMNKVPEDLEEIESELGFAEAEKVGNSLQEALQFPSLNVRGLRAGWVGNEVRTLIPSEAVAEIDMRLVKETPGQRQIDLLKQFVIDQGFHLVEDEPTIEERNSYPKLASFEYRLGSDPFRAEMDSPFANWLKSGMNYVFGDQYINTRTTGGSQPMAPFINILGVPAVSVRIPNPDNSIHAPNENIRIGNYLEGIQTCLGILTQPFQ</sequence>
<dbReference type="Gene3D" id="3.40.630.10">
    <property type="entry name" value="Zn peptidases"/>
    <property type="match status" value="1"/>
</dbReference>
<dbReference type="PANTHER" id="PTHR43270">
    <property type="entry name" value="BETA-ALA-HIS DIPEPTIDASE"/>
    <property type="match status" value="1"/>
</dbReference>
<dbReference type="InterPro" id="IPR011650">
    <property type="entry name" value="Peptidase_M20_dimer"/>
</dbReference>
<keyword evidence="2" id="KW-0479">Metal-binding</keyword>
<name>A0A1N6DVL9_9BACT</name>
<organism evidence="5 6">
    <name type="scientific">Algoriphagus halophilus</name>
    <dbReference type="NCBI Taxonomy" id="226505"/>
    <lineage>
        <taxon>Bacteria</taxon>
        <taxon>Pseudomonadati</taxon>
        <taxon>Bacteroidota</taxon>
        <taxon>Cytophagia</taxon>
        <taxon>Cytophagales</taxon>
        <taxon>Cyclobacteriaceae</taxon>
        <taxon>Algoriphagus</taxon>
    </lineage>
</organism>
<protein>
    <submittedName>
        <fullName evidence="5">Acetylornithine deacetylase/Succinyl-diaminopimelate desuccinylase</fullName>
    </submittedName>
</protein>
<dbReference type="PANTHER" id="PTHR43270:SF8">
    <property type="entry name" value="DI- AND TRIPEPTIDASE DUG2-RELATED"/>
    <property type="match status" value="1"/>
</dbReference>
<accession>A0A1N6DVL9</accession>
<gene>
    <name evidence="5" type="ORF">SAMN05444394_1436</name>
</gene>
<evidence type="ECO:0000256" key="1">
    <source>
        <dbReference type="ARBA" id="ARBA00022670"/>
    </source>
</evidence>
<evidence type="ECO:0000256" key="2">
    <source>
        <dbReference type="ARBA" id="ARBA00022723"/>
    </source>
</evidence>
<dbReference type="STRING" id="226505.SAMN05444394_1436"/>
<dbReference type="Gene3D" id="3.30.70.360">
    <property type="match status" value="1"/>
</dbReference>
<keyword evidence="3" id="KW-0378">Hydrolase</keyword>
<dbReference type="GO" id="GO:0008233">
    <property type="term" value="F:peptidase activity"/>
    <property type="evidence" value="ECO:0007669"/>
    <property type="project" value="UniProtKB-KW"/>
</dbReference>
<dbReference type="SUPFAM" id="SSF53187">
    <property type="entry name" value="Zn-dependent exopeptidases"/>
    <property type="match status" value="1"/>
</dbReference>
<evidence type="ECO:0000256" key="3">
    <source>
        <dbReference type="ARBA" id="ARBA00022801"/>
    </source>
</evidence>
<evidence type="ECO:0000313" key="5">
    <source>
        <dbReference type="EMBL" id="SIN74753.1"/>
    </source>
</evidence>
<reference evidence="6" key="1">
    <citation type="submission" date="2016-11" db="EMBL/GenBank/DDBJ databases">
        <authorList>
            <person name="Varghese N."/>
            <person name="Submissions S."/>
        </authorList>
    </citation>
    <scope>NUCLEOTIDE SEQUENCE [LARGE SCALE GENOMIC DNA]</scope>
    <source>
        <strain evidence="6">DSM 15292</strain>
    </source>
</reference>
<proteinExistence type="predicted"/>
<dbReference type="InterPro" id="IPR002933">
    <property type="entry name" value="Peptidase_M20"/>
</dbReference>
<dbReference type="AlphaFoldDB" id="A0A1N6DVL9"/>
<dbReference type="Proteomes" id="UP000185221">
    <property type="component" value="Unassembled WGS sequence"/>
</dbReference>
<dbReference type="GO" id="GO:0046872">
    <property type="term" value="F:metal ion binding"/>
    <property type="evidence" value="ECO:0007669"/>
    <property type="project" value="UniProtKB-KW"/>
</dbReference>
<keyword evidence="6" id="KW-1185">Reference proteome</keyword>
<dbReference type="Pfam" id="PF01546">
    <property type="entry name" value="Peptidase_M20"/>
    <property type="match status" value="1"/>
</dbReference>
<keyword evidence="1" id="KW-0645">Protease</keyword>
<evidence type="ECO:0000259" key="4">
    <source>
        <dbReference type="Pfam" id="PF07687"/>
    </source>
</evidence>
<dbReference type="EMBL" id="FSRC01000001">
    <property type="protein sequence ID" value="SIN74753.1"/>
    <property type="molecule type" value="Genomic_DNA"/>
</dbReference>
<dbReference type="InterPro" id="IPR051458">
    <property type="entry name" value="Cyt/Met_Dipeptidase"/>
</dbReference>
<feature type="domain" description="Peptidase M20 dimerisation" evidence="4">
    <location>
        <begin position="260"/>
        <end position="408"/>
    </location>
</feature>
<dbReference type="Pfam" id="PF07687">
    <property type="entry name" value="M20_dimer"/>
    <property type="match status" value="1"/>
</dbReference>
<evidence type="ECO:0000313" key="6">
    <source>
        <dbReference type="Proteomes" id="UP000185221"/>
    </source>
</evidence>